<keyword evidence="2" id="KW-1185">Reference proteome</keyword>
<dbReference type="RefSeq" id="WP_238808705.1">
    <property type="nucleotide sequence ID" value="NZ_CAKLPY010000007.1"/>
</dbReference>
<protein>
    <submittedName>
        <fullName evidence="1">Uncharacterized protein</fullName>
    </submittedName>
</protein>
<organism evidence="1 2">
    <name type="scientific">Emticicia aquatica</name>
    <dbReference type="NCBI Taxonomy" id="1681835"/>
    <lineage>
        <taxon>Bacteria</taxon>
        <taxon>Pseudomonadati</taxon>
        <taxon>Bacteroidota</taxon>
        <taxon>Cytophagia</taxon>
        <taxon>Cytophagales</taxon>
        <taxon>Leadbetterellaceae</taxon>
        <taxon>Emticicia</taxon>
    </lineage>
</organism>
<gene>
    <name evidence="1" type="ORF">EMA8858_04033</name>
</gene>
<dbReference type="EMBL" id="CAKLPY010000007">
    <property type="protein sequence ID" value="CAH0997898.1"/>
    <property type="molecule type" value="Genomic_DNA"/>
</dbReference>
<sequence>MKKYWFVFFLILTNKVFSQIASELSPKSLTLPRLSTIEQNTLPPQQAGNIIFNSDEKKLALHDGNTWNYLAASQVATSDFKNHLTFTENGTWTVPAGVTYIKVELWGAGGDGQSITTAGANVSCEGGGGGEYSRYGFAVTPNDEMTINFVRGENRGSYFGRIGGGIDAFAYNASQSEGGSGAWLFYTNGLEASVPGEHGGSAVFNFQSVSSSVWRKIVQSGVGGGTYPSFKNGGKSSTIEFEVPSGAYVGKSESRKNGFVPGGGGACAYLGGGYGGFGVIIVHF</sequence>
<dbReference type="Proteomes" id="UP000837932">
    <property type="component" value="Unassembled WGS sequence"/>
</dbReference>
<comment type="caution">
    <text evidence="1">The sequence shown here is derived from an EMBL/GenBank/DDBJ whole genome shotgun (WGS) entry which is preliminary data.</text>
</comment>
<accession>A0ABN8EXR4</accession>
<proteinExistence type="predicted"/>
<name>A0ABN8EXR4_9BACT</name>
<evidence type="ECO:0000313" key="1">
    <source>
        <dbReference type="EMBL" id="CAH0997898.1"/>
    </source>
</evidence>
<evidence type="ECO:0000313" key="2">
    <source>
        <dbReference type="Proteomes" id="UP000837932"/>
    </source>
</evidence>
<reference evidence="1" key="1">
    <citation type="submission" date="2021-12" db="EMBL/GenBank/DDBJ databases">
        <authorList>
            <person name="Rodrigo-Torres L."/>
            <person name="Arahal R. D."/>
            <person name="Lucena T."/>
        </authorList>
    </citation>
    <scope>NUCLEOTIDE SEQUENCE</scope>
    <source>
        <strain evidence="1">CECT 8858</strain>
    </source>
</reference>